<dbReference type="Proteomes" id="UP000639396">
    <property type="component" value="Unassembled WGS sequence"/>
</dbReference>
<dbReference type="InterPro" id="IPR011466">
    <property type="entry name" value="DUF1572"/>
</dbReference>
<reference evidence="1" key="1">
    <citation type="submission" date="2020-09" db="EMBL/GenBank/DDBJ databases">
        <title>A novel bacterium of genus Paenibacillus, isolated from South China Sea.</title>
        <authorList>
            <person name="Huang H."/>
            <person name="Mo K."/>
            <person name="Hu Y."/>
        </authorList>
    </citation>
    <scope>NUCLEOTIDE SEQUENCE</scope>
    <source>
        <strain evidence="1">IB182363</strain>
    </source>
</reference>
<dbReference type="SUPFAM" id="SSF109854">
    <property type="entry name" value="DinB/YfiT-like putative metalloenzymes"/>
    <property type="match status" value="1"/>
</dbReference>
<dbReference type="InterPro" id="IPR034660">
    <property type="entry name" value="DinB/YfiT-like"/>
</dbReference>
<evidence type="ECO:0000313" key="2">
    <source>
        <dbReference type="Proteomes" id="UP000639396"/>
    </source>
</evidence>
<sequence length="169" mass="19576">MDISSAFIESTLTKFKADKKWLLQAIDQLDEDDIAWSPTEESNSIANLIAHIRGTAHSRIEILLHPIPDTRNRDQEFERNLRLSKDQTKTMAGEALDLIIYYLEHLETHPELLLSQPFLDKPPLTYSALNNETTALNLMVQMVREINYHIGQINYIAKMRKGPLVWKYD</sequence>
<protein>
    <submittedName>
        <fullName evidence="1">DUF1572 family protein</fullName>
    </submittedName>
</protein>
<dbReference type="AlphaFoldDB" id="A0A927CEI7"/>
<dbReference type="Pfam" id="PF07609">
    <property type="entry name" value="DUF1572"/>
    <property type="match status" value="1"/>
</dbReference>
<accession>A0A927CEI7</accession>
<proteinExistence type="predicted"/>
<dbReference type="RefSeq" id="WP_190930131.1">
    <property type="nucleotide sequence ID" value="NZ_JACXJA010000030.1"/>
</dbReference>
<dbReference type="Gene3D" id="1.20.120.450">
    <property type="entry name" value="dinb family like domain"/>
    <property type="match status" value="1"/>
</dbReference>
<keyword evidence="2" id="KW-1185">Reference proteome</keyword>
<organism evidence="1 2">
    <name type="scientific">Paenibacillus oceani</name>
    <dbReference type="NCBI Taxonomy" id="2772510"/>
    <lineage>
        <taxon>Bacteria</taxon>
        <taxon>Bacillati</taxon>
        <taxon>Bacillota</taxon>
        <taxon>Bacilli</taxon>
        <taxon>Bacillales</taxon>
        <taxon>Paenibacillaceae</taxon>
        <taxon>Paenibacillus</taxon>
    </lineage>
</organism>
<name>A0A927CEI7_9BACL</name>
<gene>
    <name evidence="1" type="ORF">IDH45_21180</name>
</gene>
<evidence type="ECO:0000313" key="1">
    <source>
        <dbReference type="EMBL" id="MBD2864506.1"/>
    </source>
</evidence>
<dbReference type="EMBL" id="JACXJA010000030">
    <property type="protein sequence ID" value="MBD2864506.1"/>
    <property type="molecule type" value="Genomic_DNA"/>
</dbReference>
<comment type="caution">
    <text evidence="1">The sequence shown here is derived from an EMBL/GenBank/DDBJ whole genome shotgun (WGS) entry which is preliminary data.</text>
</comment>